<dbReference type="InterPro" id="IPR014752">
    <property type="entry name" value="Arrestin-like_C"/>
</dbReference>
<dbReference type="PANTHER" id="PTHR11188">
    <property type="entry name" value="ARRESTIN DOMAIN CONTAINING PROTEIN"/>
    <property type="match status" value="1"/>
</dbReference>
<accession>A0A286UM17</accession>
<reference evidence="3 4" key="1">
    <citation type="journal article" date="2017" name="Mol. Ecol.">
        <title>Comparative and population genomic landscape of Phellinus noxius: A hypervariable fungus causing root rot in trees.</title>
        <authorList>
            <person name="Chung C.L."/>
            <person name="Lee T.J."/>
            <person name="Akiba M."/>
            <person name="Lee H.H."/>
            <person name="Kuo T.H."/>
            <person name="Liu D."/>
            <person name="Ke H.M."/>
            <person name="Yokoi T."/>
            <person name="Roa M.B."/>
            <person name="Lu M.J."/>
            <person name="Chang Y.Y."/>
            <person name="Ann P.J."/>
            <person name="Tsai J.N."/>
            <person name="Chen C.Y."/>
            <person name="Tzean S.S."/>
            <person name="Ota Y."/>
            <person name="Hattori T."/>
            <person name="Sahashi N."/>
            <person name="Liou R.F."/>
            <person name="Kikuchi T."/>
            <person name="Tsai I.J."/>
        </authorList>
    </citation>
    <scope>NUCLEOTIDE SEQUENCE [LARGE SCALE GENOMIC DNA]</scope>
    <source>
        <strain evidence="3 4">FFPRI411160</strain>
    </source>
</reference>
<dbReference type="EMBL" id="NBII01000003">
    <property type="protein sequence ID" value="PAV20495.1"/>
    <property type="molecule type" value="Genomic_DNA"/>
</dbReference>
<dbReference type="PANTHER" id="PTHR11188:SF17">
    <property type="entry name" value="FI21816P1"/>
    <property type="match status" value="1"/>
</dbReference>
<name>A0A286UM17_9AGAM</name>
<dbReference type="InParanoid" id="A0A286UM17"/>
<feature type="domain" description="Arrestin-like N-terminal" evidence="2">
    <location>
        <begin position="81"/>
        <end position="170"/>
    </location>
</feature>
<dbReference type="InterPro" id="IPR050357">
    <property type="entry name" value="Arrestin_domain-protein"/>
</dbReference>
<dbReference type="AlphaFoldDB" id="A0A286UM17"/>
<feature type="compositionally biased region" description="Low complexity" evidence="1">
    <location>
        <begin position="37"/>
        <end position="49"/>
    </location>
</feature>
<protein>
    <recommendedName>
        <fullName evidence="2">Arrestin-like N-terminal domain-containing protein</fullName>
    </recommendedName>
</protein>
<keyword evidence="4" id="KW-1185">Reference proteome</keyword>
<comment type="caution">
    <text evidence="3">The sequence shown here is derived from an EMBL/GenBank/DDBJ whole genome shotgun (WGS) entry which is preliminary data.</text>
</comment>
<gene>
    <name evidence="3" type="ORF">PNOK_0312200</name>
</gene>
<dbReference type="GO" id="GO:0005737">
    <property type="term" value="C:cytoplasm"/>
    <property type="evidence" value="ECO:0007669"/>
    <property type="project" value="TreeGrafter"/>
</dbReference>
<dbReference type="Pfam" id="PF00339">
    <property type="entry name" value="Arrestin_N"/>
    <property type="match status" value="1"/>
</dbReference>
<evidence type="ECO:0000256" key="1">
    <source>
        <dbReference type="SAM" id="MobiDB-lite"/>
    </source>
</evidence>
<dbReference type="InterPro" id="IPR011021">
    <property type="entry name" value="Arrestin-like_N"/>
</dbReference>
<dbReference type="Gene3D" id="2.60.40.640">
    <property type="match status" value="1"/>
</dbReference>
<evidence type="ECO:0000313" key="3">
    <source>
        <dbReference type="EMBL" id="PAV20495.1"/>
    </source>
</evidence>
<feature type="region of interest" description="Disordered" evidence="1">
    <location>
        <begin position="18"/>
        <end position="52"/>
    </location>
</feature>
<evidence type="ECO:0000259" key="2">
    <source>
        <dbReference type="Pfam" id="PF00339"/>
    </source>
</evidence>
<feature type="region of interest" description="Disordered" evidence="1">
    <location>
        <begin position="496"/>
        <end position="527"/>
    </location>
</feature>
<organism evidence="3 4">
    <name type="scientific">Pyrrhoderma noxium</name>
    <dbReference type="NCBI Taxonomy" id="2282107"/>
    <lineage>
        <taxon>Eukaryota</taxon>
        <taxon>Fungi</taxon>
        <taxon>Dikarya</taxon>
        <taxon>Basidiomycota</taxon>
        <taxon>Agaricomycotina</taxon>
        <taxon>Agaricomycetes</taxon>
        <taxon>Hymenochaetales</taxon>
        <taxon>Hymenochaetaceae</taxon>
        <taxon>Pyrrhoderma</taxon>
    </lineage>
</organism>
<evidence type="ECO:0000313" key="4">
    <source>
        <dbReference type="Proteomes" id="UP000217199"/>
    </source>
</evidence>
<dbReference type="Proteomes" id="UP000217199">
    <property type="component" value="Unassembled WGS sequence"/>
</dbReference>
<dbReference type="GO" id="GO:0015031">
    <property type="term" value="P:protein transport"/>
    <property type="evidence" value="ECO:0007669"/>
    <property type="project" value="TreeGrafter"/>
</dbReference>
<proteinExistence type="predicted"/>
<sequence length="569" mass="62196">MLSFSSSFATFTPDTQALTGVTDARPNTAGRELPAYRNSRPSTSRRPSTANQPLHEFTIEGANKIPLAILKLKSGATSSRNTPVFLGGQEVSGLVELNLRKPEDIKRVEITIKGLLNTAREDKVFFSHVETLWDKTQGDPRKPDHQGSGVYNGKLIGTYFWPFCFKLPVESTINEKLRKELGMNAIERLPPTLSPITSYQLSLDIRRRGLFNPSNSISTPFTFTPVTRPGPASEARNYAYLQKTLIPGPILDPCGWQTSKIIQISGTLFRQRKVSVTYTLSLATPLVYARGSVIPCHLTIQSHDTQALDLLANPLAPRVFLIIKPPIRGKTLQKHDIGLSKSYSSHSLSKAVWAPDSSVDRPDEEEKEFVAVRYLMGELNIPSACTPSFVLGDLSLEYCVEVHSPTPTGFQPESDNDQVLLSVPVGIATAYNKGSPRPRAYIAPNYTPTNANATSSTADTLRNSAYINSDVDEVVTPSTLLSNSAASSFSHLLLANGERRQQRRQVSNVPSLGDLRSGGRPGPGAVFDESEQLQREDDGVGFLSAASRSAAANGNTRGSRRVTRRFSVL</sequence>
<dbReference type="OrthoDB" id="3262423at2759"/>